<comment type="caution">
    <text evidence="8">The sequence shown here is derived from an EMBL/GenBank/DDBJ whole genome shotgun (WGS) entry which is preliminary data.</text>
</comment>
<feature type="transmembrane region" description="Helical" evidence="6">
    <location>
        <begin position="368"/>
        <end position="391"/>
    </location>
</feature>
<keyword evidence="5 6" id="KW-0472">Membrane</keyword>
<dbReference type="SUPFAM" id="SSF103473">
    <property type="entry name" value="MFS general substrate transporter"/>
    <property type="match status" value="1"/>
</dbReference>
<feature type="transmembrane region" description="Helical" evidence="6">
    <location>
        <begin position="246"/>
        <end position="263"/>
    </location>
</feature>
<feature type="transmembrane region" description="Helical" evidence="6">
    <location>
        <begin position="167"/>
        <end position="185"/>
    </location>
</feature>
<feature type="transmembrane region" description="Helical" evidence="6">
    <location>
        <begin position="55"/>
        <end position="74"/>
    </location>
</feature>
<dbReference type="PANTHER" id="PTHR43124">
    <property type="entry name" value="PURINE EFFLUX PUMP PBUE"/>
    <property type="match status" value="1"/>
</dbReference>
<keyword evidence="9" id="KW-1185">Reference proteome</keyword>
<feature type="transmembrane region" description="Helical" evidence="6">
    <location>
        <begin position="110"/>
        <end position="128"/>
    </location>
</feature>
<organism evidence="8 9">
    <name type="scientific">Cupriavidus respiraculi</name>
    <dbReference type="NCBI Taxonomy" id="195930"/>
    <lineage>
        <taxon>Bacteria</taxon>
        <taxon>Pseudomonadati</taxon>
        <taxon>Pseudomonadota</taxon>
        <taxon>Betaproteobacteria</taxon>
        <taxon>Burkholderiales</taxon>
        <taxon>Burkholderiaceae</taxon>
        <taxon>Cupriavidus</taxon>
    </lineage>
</organism>
<dbReference type="Proteomes" id="UP000721236">
    <property type="component" value="Unassembled WGS sequence"/>
</dbReference>
<dbReference type="InterPro" id="IPR036259">
    <property type="entry name" value="MFS_trans_sf"/>
</dbReference>
<feature type="transmembrane region" description="Helical" evidence="6">
    <location>
        <begin position="140"/>
        <end position="161"/>
    </location>
</feature>
<accession>A0ABN7XXG4</accession>
<feature type="domain" description="Major facilitator superfamily (MFS) profile" evidence="7">
    <location>
        <begin position="176"/>
        <end position="401"/>
    </location>
</feature>
<reference evidence="8 9" key="1">
    <citation type="submission" date="2021-08" db="EMBL/GenBank/DDBJ databases">
        <authorList>
            <person name="Peeters C."/>
        </authorList>
    </citation>
    <scope>NUCLEOTIDE SEQUENCE [LARGE SCALE GENOMIC DNA]</scope>
    <source>
        <strain evidence="8 9">LMG 21510</strain>
    </source>
</reference>
<dbReference type="Gene3D" id="1.20.1250.20">
    <property type="entry name" value="MFS general substrate transporter like domains"/>
    <property type="match status" value="1"/>
</dbReference>
<evidence type="ECO:0000313" key="8">
    <source>
        <dbReference type="EMBL" id="CAG9165804.1"/>
    </source>
</evidence>
<dbReference type="InterPro" id="IPR050189">
    <property type="entry name" value="MFS_Efflux_Transporters"/>
</dbReference>
<protein>
    <submittedName>
        <fullName evidence="8">Inner membrane transport protein YdhP</fullName>
    </submittedName>
</protein>
<dbReference type="EMBL" id="CAJZAH010000001">
    <property type="protein sequence ID" value="CAG9165804.1"/>
    <property type="molecule type" value="Genomic_DNA"/>
</dbReference>
<evidence type="ECO:0000256" key="1">
    <source>
        <dbReference type="ARBA" id="ARBA00004651"/>
    </source>
</evidence>
<name>A0ABN7XXG4_9BURK</name>
<evidence type="ECO:0000256" key="6">
    <source>
        <dbReference type="SAM" id="Phobius"/>
    </source>
</evidence>
<keyword evidence="2" id="KW-1003">Cell membrane</keyword>
<evidence type="ECO:0000313" key="9">
    <source>
        <dbReference type="Proteomes" id="UP000721236"/>
    </source>
</evidence>
<sequence length="401" mass="41068">MTAGRACATRGGIGLEGLVVAFGAAIVVTVEFVVIGLSPLMAQSLGLSLEASARFMIWFAIGSAAMGPFVTILTRHWRADHALMVALLPFVAGLAMPWMRDAGMLSALRLLQGATLPLYIGIAADALGRLWGRDDRAVARIYLGVTVGSVLGAPLGVFIAQRARWDGAFAILGAIALLAVALIAVQPRLRIASSAPASMGSQVKAVARPQVLAHLVLSALHFAAMFCCYGYLGALLRMREADESTIGWLLLAFGAGGLAGNQFAGRMAGRSTRALSIVTAASIAMAAVAVTQLALGRAATVLLLLLWGAAHAASFVVCQLRVGRAAPAAPRLASALNISAANLGIAAGPALGAAALQAGALPALGWTGFGLGVLAMAMALALTHAHASTGITDRGDRRRRE</sequence>
<feature type="transmembrane region" description="Helical" evidence="6">
    <location>
        <begin position="275"/>
        <end position="295"/>
    </location>
</feature>
<evidence type="ECO:0000256" key="3">
    <source>
        <dbReference type="ARBA" id="ARBA00022692"/>
    </source>
</evidence>
<feature type="transmembrane region" description="Helical" evidence="6">
    <location>
        <begin position="81"/>
        <end position="98"/>
    </location>
</feature>
<dbReference type="PANTHER" id="PTHR43124:SF10">
    <property type="entry name" value="PURINE EFFLUX PUMP PBUE"/>
    <property type="match status" value="1"/>
</dbReference>
<evidence type="ECO:0000256" key="2">
    <source>
        <dbReference type="ARBA" id="ARBA00022475"/>
    </source>
</evidence>
<proteinExistence type="predicted"/>
<evidence type="ECO:0000256" key="5">
    <source>
        <dbReference type="ARBA" id="ARBA00023136"/>
    </source>
</evidence>
<dbReference type="InterPro" id="IPR020846">
    <property type="entry name" value="MFS_dom"/>
</dbReference>
<dbReference type="PROSITE" id="PS50850">
    <property type="entry name" value="MFS"/>
    <property type="match status" value="1"/>
</dbReference>
<feature type="transmembrane region" description="Helical" evidence="6">
    <location>
        <begin position="301"/>
        <end position="320"/>
    </location>
</feature>
<keyword evidence="3 6" id="KW-0812">Transmembrane</keyword>
<dbReference type="InterPro" id="IPR011701">
    <property type="entry name" value="MFS"/>
</dbReference>
<evidence type="ECO:0000259" key="7">
    <source>
        <dbReference type="PROSITE" id="PS50850"/>
    </source>
</evidence>
<feature type="transmembrane region" description="Helical" evidence="6">
    <location>
        <begin position="332"/>
        <end position="356"/>
    </location>
</feature>
<feature type="transmembrane region" description="Helical" evidence="6">
    <location>
        <begin position="12"/>
        <end position="35"/>
    </location>
</feature>
<keyword evidence="4 6" id="KW-1133">Transmembrane helix</keyword>
<feature type="transmembrane region" description="Helical" evidence="6">
    <location>
        <begin position="211"/>
        <end position="234"/>
    </location>
</feature>
<evidence type="ECO:0000256" key="4">
    <source>
        <dbReference type="ARBA" id="ARBA00022989"/>
    </source>
</evidence>
<dbReference type="Pfam" id="PF07690">
    <property type="entry name" value="MFS_1"/>
    <property type="match status" value="1"/>
</dbReference>
<gene>
    <name evidence="8" type="primary">ydhP_1</name>
    <name evidence="8" type="ORF">LMG21510_00210</name>
</gene>
<comment type="subcellular location">
    <subcellularLocation>
        <location evidence="1">Cell membrane</location>
        <topology evidence="1">Multi-pass membrane protein</topology>
    </subcellularLocation>
</comment>
<dbReference type="RefSeq" id="WP_224039109.1">
    <property type="nucleotide sequence ID" value="NZ_CAJZAH010000001.1"/>
</dbReference>